<organism evidence="1 2">
    <name type="scientific">Botryobasidium botryosum (strain FD-172 SS1)</name>
    <dbReference type="NCBI Taxonomy" id="930990"/>
    <lineage>
        <taxon>Eukaryota</taxon>
        <taxon>Fungi</taxon>
        <taxon>Dikarya</taxon>
        <taxon>Basidiomycota</taxon>
        <taxon>Agaricomycotina</taxon>
        <taxon>Agaricomycetes</taxon>
        <taxon>Cantharellales</taxon>
        <taxon>Botryobasidiaceae</taxon>
        <taxon>Botryobasidium</taxon>
    </lineage>
</organism>
<proteinExistence type="predicted"/>
<evidence type="ECO:0000313" key="2">
    <source>
        <dbReference type="Proteomes" id="UP000027195"/>
    </source>
</evidence>
<gene>
    <name evidence="1" type="ORF">BOTBODRAFT_365381</name>
</gene>
<protein>
    <submittedName>
        <fullName evidence="1">Uncharacterized protein</fullName>
    </submittedName>
</protein>
<name>A0A067MG45_BOTB1</name>
<dbReference type="AlphaFoldDB" id="A0A067MG45"/>
<accession>A0A067MG45</accession>
<keyword evidence="2" id="KW-1185">Reference proteome</keyword>
<sequence>MPNVLVTIDYSKVGISGNQEMAIFGSASVWIGLTNSISDIYHTTTPITILPSSHRIGSFTMSARRMFAADTGSTFGVFQRYRTFGVIDTTIHGDNPYYSTPRGNNVSSLQLFQQFDPSALRIVQDTTINSVLNGLSDLGGLYTAMNGIVFYMFQWSLAELLGVQDFALVSVTLLIISLSRLSSSSSSRRTTLSCDEDVEANGGAVQTKGHALSAEPCST</sequence>
<reference evidence="2" key="1">
    <citation type="journal article" date="2014" name="Proc. Natl. Acad. Sci. U.S.A.">
        <title>Extensive sampling of basidiomycete genomes demonstrates inadequacy of the white-rot/brown-rot paradigm for wood decay fungi.</title>
        <authorList>
            <person name="Riley R."/>
            <person name="Salamov A.A."/>
            <person name="Brown D.W."/>
            <person name="Nagy L.G."/>
            <person name="Floudas D."/>
            <person name="Held B.W."/>
            <person name="Levasseur A."/>
            <person name="Lombard V."/>
            <person name="Morin E."/>
            <person name="Otillar R."/>
            <person name="Lindquist E.A."/>
            <person name="Sun H."/>
            <person name="LaButti K.M."/>
            <person name="Schmutz J."/>
            <person name="Jabbour D."/>
            <person name="Luo H."/>
            <person name="Baker S.E."/>
            <person name="Pisabarro A.G."/>
            <person name="Walton J.D."/>
            <person name="Blanchette R.A."/>
            <person name="Henrissat B."/>
            <person name="Martin F."/>
            <person name="Cullen D."/>
            <person name="Hibbett D.S."/>
            <person name="Grigoriev I.V."/>
        </authorList>
    </citation>
    <scope>NUCLEOTIDE SEQUENCE [LARGE SCALE GENOMIC DNA]</scope>
    <source>
        <strain evidence="2">FD-172 SS1</strain>
    </source>
</reference>
<dbReference type="HOGENOM" id="CLU_1261304_0_0_1"/>
<dbReference type="OrthoDB" id="3030694at2759"/>
<dbReference type="Proteomes" id="UP000027195">
    <property type="component" value="Unassembled WGS sequence"/>
</dbReference>
<dbReference type="InParanoid" id="A0A067MG45"/>
<evidence type="ECO:0000313" key="1">
    <source>
        <dbReference type="EMBL" id="KDQ13690.1"/>
    </source>
</evidence>
<dbReference type="EMBL" id="KL198042">
    <property type="protein sequence ID" value="KDQ13690.1"/>
    <property type="molecule type" value="Genomic_DNA"/>
</dbReference>